<organism evidence="3 4">
    <name type="scientific">Catenovulum agarivorans DS-2</name>
    <dbReference type="NCBI Taxonomy" id="1328313"/>
    <lineage>
        <taxon>Bacteria</taxon>
        <taxon>Pseudomonadati</taxon>
        <taxon>Pseudomonadota</taxon>
        <taxon>Gammaproteobacteria</taxon>
        <taxon>Alteromonadales</taxon>
        <taxon>Alteromonadaceae</taxon>
        <taxon>Catenovulum</taxon>
    </lineage>
</organism>
<feature type="domain" description="DUF4124" evidence="2">
    <location>
        <begin position="17"/>
        <end position="68"/>
    </location>
</feature>
<evidence type="ECO:0000313" key="3">
    <source>
        <dbReference type="EMBL" id="EWH11764.1"/>
    </source>
</evidence>
<proteinExistence type="predicted"/>
<dbReference type="Pfam" id="PF13511">
    <property type="entry name" value="DUF4124"/>
    <property type="match status" value="1"/>
</dbReference>
<feature type="compositionally biased region" description="Basic and acidic residues" evidence="1">
    <location>
        <begin position="45"/>
        <end position="58"/>
    </location>
</feature>
<dbReference type="Proteomes" id="UP000019276">
    <property type="component" value="Unassembled WGS sequence"/>
</dbReference>
<evidence type="ECO:0000259" key="2">
    <source>
        <dbReference type="Pfam" id="PF13511"/>
    </source>
</evidence>
<evidence type="ECO:0000256" key="1">
    <source>
        <dbReference type="SAM" id="MobiDB-lite"/>
    </source>
</evidence>
<dbReference type="InterPro" id="IPR025392">
    <property type="entry name" value="DUF4124"/>
</dbReference>
<accession>W7QFR8</accession>
<keyword evidence="4" id="KW-1185">Reference proteome</keyword>
<dbReference type="EMBL" id="ARZY01000003">
    <property type="protein sequence ID" value="EWH11764.1"/>
    <property type="molecule type" value="Genomic_DNA"/>
</dbReference>
<dbReference type="RefSeq" id="WP_200870113.1">
    <property type="nucleotide sequence ID" value="NZ_ARZY01000003.1"/>
</dbReference>
<comment type="caution">
    <text evidence="3">The sequence shown here is derived from an EMBL/GenBank/DDBJ whole genome shotgun (WGS) entry which is preliminary data.</text>
</comment>
<dbReference type="STRING" id="1328313.DS2_03035"/>
<feature type="compositionally biased region" description="Polar residues" evidence="1">
    <location>
        <begin position="65"/>
        <end position="80"/>
    </location>
</feature>
<name>W7QFR8_9ALTE</name>
<gene>
    <name evidence="3" type="ORF">DS2_03035</name>
</gene>
<feature type="region of interest" description="Disordered" evidence="1">
    <location>
        <begin position="43"/>
        <end position="80"/>
    </location>
</feature>
<dbReference type="PATRIC" id="fig|1328313.3.peg.631"/>
<evidence type="ECO:0000313" key="4">
    <source>
        <dbReference type="Proteomes" id="UP000019276"/>
    </source>
</evidence>
<sequence>MVKSVGLYSRICITCLTLLFALEAVAAKVYVHRNAEGVLVFSDTPHPDAEEISPKSKIESIPSSTPQTYSGSSKQQAQSPQYQVRLVQPIDQATIRDNTGSVYVAVQVSPTYQAEHQVRVLLDGEAVIQPQNRSVFMLKNVFRGEHKLKVELLDANGKVIASSKPRTFYMHRASVIKPN</sequence>
<dbReference type="eggNOG" id="ENOG5032YZ5">
    <property type="taxonomic scope" value="Bacteria"/>
</dbReference>
<protein>
    <recommendedName>
        <fullName evidence="2">DUF4124 domain-containing protein</fullName>
    </recommendedName>
</protein>
<dbReference type="AlphaFoldDB" id="W7QFR8"/>
<reference evidence="3 4" key="1">
    <citation type="journal article" date="2014" name="Genome Announc.">
        <title>Draft Genome Sequence of the Agar-Degrading Bacterium Catenovulum sp. Strain DS-2, Isolated from Intestines of Haliotis diversicolor.</title>
        <authorList>
            <person name="Shan D."/>
            <person name="Li X."/>
            <person name="Gu Z."/>
            <person name="Wei G."/>
            <person name="Gao Z."/>
            <person name="Shao Z."/>
        </authorList>
    </citation>
    <scope>NUCLEOTIDE SEQUENCE [LARGE SCALE GENOMIC DNA]</scope>
    <source>
        <strain evidence="3 4">DS-2</strain>
    </source>
</reference>